<evidence type="ECO:0000256" key="6">
    <source>
        <dbReference type="ARBA" id="ARBA00023136"/>
    </source>
</evidence>
<feature type="transmembrane region" description="Helical" evidence="7">
    <location>
        <begin position="6"/>
        <end position="29"/>
    </location>
</feature>
<proteinExistence type="inferred from homology"/>
<evidence type="ECO:0000256" key="7">
    <source>
        <dbReference type="SAM" id="Phobius"/>
    </source>
</evidence>
<dbReference type="InterPro" id="IPR002771">
    <property type="entry name" value="Multi_antbiot-R_MarC"/>
</dbReference>
<feature type="transmembrane region" description="Helical" evidence="7">
    <location>
        <begin position="50"/>
        <end position="69"/>
    </location>
</feature>
<keyword evidence="3" id="KW-1003">Cell membrane</keyword>
<gene>
    <name evidence="8" type="ORF">METZ01_LOCUS122533</name>
</gene>
<dbReference type="AlphaFoldDB" id="A0A381XY22"/>
<comment type="similarity">
    <text evidence="2">Belongs to the UPF0056 (MarC) family.</text>
</comment>
<protein>
    <submittedName>
        <fullName evidence="8">Uncharacterized protein</fullName>
    </submittedName>
</protein>
<evidence type="ECO:0000256" key="5">
    <source>
        <dbReference type="ARBA" id="ARBA00022989"/>
    </source>
</evidence>
<accession>A0A381XY22</accession>
<organism evidence="8">
    <name type="scientific">marine metagenome</name>
    <dbReference type="NCBI Taxonomy" id="408172"/>
    <lineage>
        <taxon>unclassified sequences</taxon>
        <taxon>metagenomes</taxon>
        <taxon>ecological metagenomes</taxon>
    </lineage>
</organism>
<evidence type="ECO:0000256" key="4">
    <source>
        <dbReference type="ARBA" id="ARBA00022692"/>
    </source>
</evidence>
<dbReference type="GO" id="GO:0005886">
    <property type="term" value="C:plasma membrane"/>
    <property type="evidence" value="ECO:0007669"/>
    <property type="project" value="UniProtKB-SubCell"/>
</dbReference>
<keyword evidence="5 7" id="KW-1133">Transmembrane helix</keyword>
<evidence type="ECO:0000256" key="3">
    <source>
        <dbReference type="ARBA" id="ARBA00022475"/>
    </source>
</evidence>
<comment type="subcellular location">
    <subcellularLocation>
        <location evidence="1">Cell membrane</location>
        <topology evidence="1">Multi-pass membrane protein</topology>
    </subcellularLocation>
</comment>
<dbReference type="PANTHER" id="PTHR33508">
    <property type="entry name" value="UPF0056 MEMBRANE PROTEIN YHCE"/>
    <property type="match status" value="1"/>
</dbReference>
<dbReference type="EMBL" id="UINC01016800">
    <property type="protein sequence ID" value="SVA69679.1"/>
    <property type="molecule type" value="Genomic_DNA"/>
</dbReference>
<keyword evidence="4 7" id="KW-0812">Transmembrane</keyword>
<sequence length="73" mass="7948">MDATEFIKTFIILVAVIDPIGNIPVYIALTSHKTDAEHKSIALKTSCSAVLLLVVSFLFGKYIIAFFGIKMSA</sequence>
<dbReference type="PANTHER" id="PTHR33508:SF1">
    <property type="entry name" value="UPF0056 MEMBRANE PROTEIN YHCE"/>
    <property type="match status" value="1"/>
</dbReference>
<reference evidence="8" key="1">
    <citation type="submission" date="2018-05" db="EMBL/GenBank/DDBJ databases">
        <authorList>
            <person name="Lanie J.A."/>
            <person name="Ng W.-L."/>
            <person name="Kazmierczak K.M."/>
            <person name="Andrzejewski T.M."/>
            <person name="Davidsen T.M."/>
            <person name="Wayne K.J."/>
            <person name="Tettelin H."/>
            <person name="Glass J.I."/>
            <person name="Rusch D."/>
            <person name="Podicherti R."/>
            <person name="Tsui H.-C.T."/>
            <person name="Winkler M.E."/>
        </authorList>
    </citation>
    <scope>NUCLEOTIDE SEQUENCE</scope>
</reference>
<name>A0A381XY22_9ZZZZ</name>
<dbReference type="Pfam" id="PF01914">
    <property type="entry name" value="MarC"/>
    <property type="match status" value="1"/>
</dbReference>
<keyword evidence="6 7" id="KW-0472">Membrane</keyword>
<feature type="non-terminal residue" evidence="8">
    <location>
        <position position="73"/>
    </location>
</feature>
<evidence type="ECO:0000313" key="8">
    <source>
        <dbReference type="EMBL" id="SVA69679.1"/>
    </source>
</evidence>
<evidence type="ECO:0000256" key="1">
    <source>
        <dbReference type="ARBA" id="ARBA00004651"/>
    </source>
</evidence>
<evidence type="ECO:0000256" key="2">
    <source>
        <dbReference type="ARBA" id="ARBA00009784"/>
    </source>
</evidence>